<gene>
    <name evidence="2" type="ORF">AMS68_007260</name>
</gene>
<dbReference type="AlphaFoldDB" id="A0A6H0Y412"/>
<dbReference type="Pfam" id="PF12697">
    <property type="entry name" value="Abhydrolase_6"/>
    <property type="match status" value="1"/>
</dbReference>
<evidence type="ECO:0000313" key="3">
    <source>
        <dbReference type="Proteomes" id="UP000503462"/>
    </source>
</evidence>
<feature type="domain" description="AB hydrolase-1" evidence="1">
    <location>
        <begin position="8"/>
        <end position="251"/>
    </location>
</feature>
<dbReference type="OrthoDB" id="1263307at2759"/>
<dbReference type="EMBL" id="CP051143">
    <property type="protein sequence ID" value="QIX01743.1"/>
    <property type="molecule type" value="Genomic_DNA"/>
</dbReference>
<dbReference type="PANTHER" id="PTHR37017">
    <property type="entry name" value="AB HYDROLASE-1 DOMAIN-CONTAINING PROTEIN-RELATED"/>
    <property type="match status" value="1"/>
</dbReference>
<dbReference type="InterPro" id="IPR029058">
    <property type="entry name" value="AB_hydrolase_fold"/>
</dbReference>
<organism evidence="2 3">
    <name type="scientific">Peltaster fructicola</name>
    <dbReference type="NCBI Taxonomy" id="286661"/>
    <lineage>
        <taxon>Eukaryota</taxon>
        <taxon>Fungi</taxon>
        <taxon>Dikarya</taxon>
        <taxon>Ascomycota</taxon>
        <taxon>Pezizomycotina</taxon>
        <taxon>Dothideomycetes</taxon>
        <taxon>Dothideomycetes incertae sedis</taxon>
        <taxon>Peltaster</taxon>
    </lineage>
</organism>
<reference evidence="2 3" key="1">
    <citation type="journal article" date="2016" name="Sci. Rep.">
        <title>Peltaster fructicola genome reveals evolution from an invasive phytopathogen to an ectophytic parasite.</title>
        <authorList>
            <person name="Xu C."/>
            <person name="Chen H."/>
            <person name="Gleason M.L."/>
            <person name="Xu J.R."/>
            <person name="Liu H."/>
            <person name="Zhang R."/>
            <person name="Sun G."/>
        </authorList>
    </citation>
    <scope>NUCLEOTIDE SEQUENCE [LARGE SCALE GENOMIC DNA]</scope>
    <source>
        <strain evidence="2 3">LNHT1506</strain>
    </source>
</reference>
<dbReference type="InterPro" id="IPR000073">
    <property type="entry name" value="AB_hydrolase_1"/>
</dbReference>
<dbReference type="InterPro" id="IPR052897">
    <property type="entry name" value="Sec-Metab_Biosynth_Hydrolase"/>
</dbReference>
<sequence>MPATRPSIVVVPGAHHIPEHFHAVTTLLESDGYRVVGITLPSPENSLPPNYQGDLTTIREAILGELHRGLDVLLVVHSASGVTGPAAMQGLAKRPGSSEPGVVRILGISAILARPGQIGFAAVADGQCCQWRIQKDNRYVMYPYDQPGGIPEGPGAVICSPVHALYNDMTAEQSRWAYDLCVPVYGDMGSVVVDYAGWQDVPMTYVICEEDKAIFPQVQQEIIRNAGIKPTVRRLAASHSPFISVSHEVAALIEEAAEQA</sequence>
<name>A0A6H0Y412_9PEZI</name>
<dbReference type="Proteomes" id="UP000503462">
    <property type="component" value="Chromosome 5"/>
</dbReference>
<evidence type="ECO:0000259" key="1">
    <source>
        <dbReference type="Pfam" id="PF12697"/>
    </source>
</evidence>
<dbReference type="SUPFAM" id="SSF53474">
    <property type="entry name" value="alpha/beta-Hydrolases"/>
    <property type="match status" value="1"/>
</dbReference>
<evidence type="ECO:0000313" key="2">
    <source>
        <dbReference type="EMBL" id="QIX01743.1"/>
    </source>
</evidence>
<proteinExistence type="predicted"/>
<keyword evidence="3" id="KW-1185">Reference proteome</keyword>
<dbReference type="PANTHER" id="PTHR37017:SF11">
    <property type="entry name" value="ESTERASE_LIPASE_THIOESTERASE DOMAIN-CONTAINING PROTEIN"/>
    <property type="match status" value="1"/>
</dbReference>
<accession>A0A6H0Y412</accession>
<dbReference type="Gene3D" id="3.40.50.1820">
    <property type="entry name" value="alpha/beta hydrolase"/>
    <property type="match status" value="1"/>
</dbReference>
<protein>
    <recommendedName>
        <fullName evidence="1">AB hydrolase-1 domain-containing protein</fullName>
    </recommendedName>
</protein>